<gene>
    <name evidence="6" type="primary">LOC106811071</name>
</gene>
<feature type="chain" id="PRO_5047319351" evidence="3">
    <location>
        <begin position="17"/>
        <end position="653"/>
    </location>
</feature>
<feature type="transmembrane region" description="Helical" evidence="2">
    <location>
        <begin position="619"/>
        <end position="642"/>
    </location>
</feature>
<dbReference type="Proteomes" id="UP000695022">
    <property type="component" value="Unplaced"/>
</dbReference>
<sequence length="653" mass="71325">MKTIAFICLLAYMTAAQKAPPVPVSRGVAVQELPVQEVPQVQPGSLFVRQTDGGISTLDFQELARNQALPRGSNARDRFETSRRTFQGVASGTINAGASSDAARAGGGFREQGGARAGEERGGARAEGGFRERGGARAEGGFRERGGAKIEGGFRERGGARAEGGFRERGGAKIEGGFRERGGARAEGGFREVGGRGRGRFLVQPEDESRPVPLRALSEDDVVAGFSISSSVKKDQSNLQDFNPYTTRQPRPLPKHRPQPPTAATRKTPNHGKAKKIAIAQTLANRGRDPVLFPQPDPANEILDVAVECDMERNRMSVTLTFERDFAGLIYTKNSFKVNGCRKVASPSRFQRFDINLDTCGMDENLSTDNFGGTATFSNTVIIMNERELGVLEMWDKAFRVTCDFAGEQREKAVDFGLKIPELGAEAVLGGMDLPTCRMKVVNGDNPMAPGTNNLLLGDIASLVVYIQDSTHFDIFVSNCYAHDGMDMGRIDLIDEDGCPTHRKLIGYQQHTTELLPGDTLVYAYLKSFKFPDVKNVFFDCQCTICMENCFQPQCDGRRTKRDLEQDGGSHVAANSRTFQSIRISLPEDINFNVTRSSHHQMASEEEKQTAMCISKTGFGVGMAVFLAVLVVIVLVASFFGYRHVHLPAKLVA</sequence>
<keyword evidence="2" id="KW-1133">Transmembrane helix</keyword>
<dbReference type="InterPro" id="IPR001507">
    <property type="entry name" value="ZP_dom"/>
</dbReference>
<evidence type="ECO:0000256" key="2">
    <source>
        <dbReference type="SAM" id="Phobius"/>
    </source>
</evidence>
<evidence type="ECO:0000313" key="6">
    <source>
        <dbReference type="RefSeq" id="XP_014670083.1"/>
    </source>
</evidence>
<dbReference type="InterPro" id="IPR056953">
    <property type="entry name" value="CUT_N"/>
</dbReference>
<accession>A0ABM1ED12</accession>
<dbReference type="PANTHER" id="PTHR46560:SF5">
    <property type="entry name" value="CYPHER, ISOFORM B"/>
    <property type="match status" value="1"/>
</dbReference>
<keyword evidence="3" id="KW-0732">Signal</keyword>
<dbReference type="RefSeq" id="XP_014670083.1">
    <property type="nucleotide sequence ID" value="XM_014814597.1"/>
</dbReference>
<dbReference type="PANTHER" id="PTHR46560">
    <property type="entry name" value="CYPHER, ISOFORM B"/>
    <property type="match status" value="1"/>
</dbReference>
<reference evidence="6" key="1">
    <citation type="submission" date="2025-08" db="UniProtKB">
        <authorList>
            <consortium name="RefSeq"/>
        </authorList>
    </citation>
    <scope>IDENTIFICATION</scope>
</reference>
<feature type="compositionally biased region" description="Polar residues" evidence="1">
    <location>
        <begin position="233"/>
        <end position="247"/>
    </location>
</feature>
<dbReference type="InterPro" id="IPR042235">
    <property type="entry name" value="ZP-C_dom"/>
</dbReference>
<keyword evidence="2" id="KW-0812">Transmembrane</keyword>
<dbReference type="SMART" id="SM00241">
    <property type="entry name" value="ZP"/>
    <property type="match status" value="1"/>
</dbReference>
<dbReference type="PROSITE" id="PS51034">
    <property type="entry name" value="ZP_2"/>
    <property type="match status" value="1"/>
</dbReference>
<proteinExistence type="predicted"/>
<evidence type="ECO:0000256" key="3">
    <source>
        <dbReference type="SAM" id="SignalP"/>
    </source>
</evidence>
<organism evidence="5 6">
    <name type="scientific">Priapulus caudatus</name>
    <name type="common">Priapulid worm</name>
    <dbReference type="NCBI Taxonomy" id="37621"/>
    <lineage>
        <taxon>Eukaryota</taxon>
        <taxon>Metazoa</taxon>
        <taxon>Ecdysozoa</taxon>
        <taxon>Scalidophora</taxon>
        <taxon>Priapulida</taxon>
        <taxon>Priapulimorpha</taxon>
        <taxon>Priapulimorphida</taxon>
        <taxon>Priapulidae</taxon>
        <taxon>Priapulus</taxon>
    </lineage>
</organism>
<feature type="compositionally biased region" description="Basic and acidic residues" evidence="1">
    <location>
        <begin position="117"/>
        <end position="195"/>
    </location>
</feature>
<dbReference type="Pfam" id="PF25057">
    <property type="entry name" value="CUT_N"/>
    <property type="match status" value="1"/>
</dbReference>
<evidence type="ECO:0000256" key="1">
    <source>
        <dbReference type="SAM" id="MobiDB-lite"/>
    </source>
</evidence>
<keyword evidence="2" id="KW-0472">Membrane</keyword>
<feature type="region of interest" description="Disordered" evidence="1">
    <location>
        <begin position="97"/>
        <end position="210"/>
    </location>
</feature>
<protein>
    <submittedName>
        <fullName evidence="6">Uncharacterized protein LOC106811071</fullName>
    </submittedName>
</protein>
<feature type="signal peptide" evidence="3">
    <location>
        <begin position="1"/>
        <end position="16"/>
    </location>
</feature>
<evidence type="ECO:0000313" key="5">
    <source>
        <dbReference type="Proteomes" id="UP000695022"/>
    </source>
</evidence>
<dbReference type="InterPro" id="IPR057475">
    <property type="entry name" value="CUT_C"/>
</dbReference>
<evidence type="ECO:0000259" key="4">
    <source>
        <dbReference type="PROSITE" id="PS51034"/>
    </source>
</evidence>
<keyword evidence="5" id="KW-1185">Reference proteome</keyword>
<name>A0ABM1ED12_PRICU</name>
<feature type="domain" description="ZP" evidence="4">
    <location>
        <begin position="308"/>
        <end position="562"/>
    </location>
</feature>
<dbReference type="GeneID" id="106811071"/>
<feature type="region of interest" description="Disordered" evidence="1">
    <location>
        <begin position="233"/>
        <end position="274"/>
    </location>
</feature>
<dbReference type="Pfam" id="PF25301">
    <property type="entry name" value="CUT_C"/>
    <property type="match status" value="1"/>
</dbReference>
<dbReference type="Gene3D" id="2.60.40.4100">
    <property type="entry name" value="Zona pellucida, ZP-C domain"/>
    <property type="match status" value="1"/>
</dbReference>